<dbReference type="InterPro" id="IPR021670">
    <property type="entry name" value="DUF3256"/>
</dbReference>
<feature type="signal peptide" evidence="1">
    <location>
        <begin position="1"/>
        <end position="17"/>
    </location>
</feature>
<reference evidence="2" key="2">
    <citation type="submission" date="2021-04" db="EMBL/GenBank/DDBJ databases">
        <authorList>
            <person name="Gilroy R."/>
        </authorList>
    </citation>
    <scope>NUCLEOTIDE SEQUENCE</scope>
    <source>
        <strain evidence="2">G4-2901</strain>
    </source>
</reference>
<gene>
    <name evidence="2" type="ORF">H9777_03455</name>
</gene>
<keyword evidence="1" id="KW-0732">Signal</keyword>
<dbReference type="Pfam" id="PF11644">
    <property type="entry name" value="DUF3256"/>
    <property type="match status" value="1"/>
</dbReference>
<evidence type="ECO:0000313" key="3">
    <source>
        <dbReference type="Proteomes" id="UP000783796"/>
    </source>
</evidence>
<feature type="chain" id="PRO_5037636480" evidence="1">
    <location>
        <begin position="18"/>
        <end position="208"/>
    </location>
</feature>
<dbReference type="Proteomes" id="UP000783796">
    <property type="component" value="Unassembled WGS sequence"/>
</dbReference>
<reference evidence="2" key="1">
    <citation type="journal article" date="2021" name="PeerJ">
        <title>Extensive microbial diversity within the chicken gut microbiome revealed by metagenomics and culture.</title>
        <authorList>
            <person name="Gilroy R."/>
            <person name="Ravi A."/>
            <person name="Getino M."/>
            <person name="Pursley I."/>
            <person name="Horton D.L."/>
            <person name="Alikhan N.F."/>
            <person name="Baker D."/>
            <person name="Gharbi K."/>
            <person name="Hall N."/>
            <person name="Watson M."/>
            <person name="Adriaenssens E.M."/>
            <person name="Foster-Nyarko E."/>
            <person name="Jarju S."/>
            <person name="Secka A."/>
            <person name="Antonio M."/>
            <person name="Oren A."/>
            <person name="Chaudhuri R.R."/>
            <person name="La Ragione R."/>
            <person name="Hildebrand F."/>
            <person name="Pallen M.J."/>
        </authorList>
    </citation>
    <scope>NUCLEOTIDE SEQUENCE</scope>
    <source>
        <strain evidence="2">G4-2901</strain>
    </source>
</reference>
<comment type="caution">
    <text evidence="2">The sequence shown here is derived from an EMBL/GenBank/DDBJ whole genome shotgun (WGS) entry which is preliminary data.</text>
</comment>
<dbReference type="AlphaFoldDB" id="A0A948WYH5"/>
<protein>
    <submittedName>
        <fullName evidence="2">DUF3256 family protein</fullName>
    </submittedName>
</protein>
<name>A0A948WYH5_9BACT</name>
<dbReference type="SUPFAM" id="SSF160925">
    <property type="entry name" value="PG1388-like"/>
    <property type="match status" value="1"/>
</dbReference>
<organism evidence="2 3">
    <name type="scientific">Candidatus Phocaeicola faecigallinarum</name>
    <dbReference type="NCBI Taxonomy" id="2838732"/>
    <lineage>
        <taxon>Bacteria</taxon>
        <taxon>Pseudomonadati</taxon>
        <taxon>Bacteroidota</taxon>
        <taxon>Bacteroidia</taxon>
        <taxon>Bacteroidales</taxon>
        <taxon>Bacteroidaceae</taxon>
        <taxon>Phocaeicola</taxon>
    </lineage>
</organism>
<evidence type="ECO:0000313" key="2">
    <source>
        <dbReference type="EMBL" id="MBU3837373.1"/>
    </source>
</evidence>
<evidence type="ECO:0000256" key="1">
    <source>
        <dbReference type="SAM" id="SignalP"/>
    </source>
</evidence>
<accession>A0A948WYH5</accession>
<dbReference type="EMBL" id="JAHLFW010000036">
    <property type="protein sequence ID" value="MBU3837373.1"/>
    <property type="molecule type" value="Genomic_DNA"/>
</dbReference>
<proteinExistence type="predicted"/>
<sequence length="208" mass="23564">MRFILLFSMLLSLSANAQNINSVFVSMPDSLSPLLTKVNRQDFADFLASGMKAVVKNRFGGESEMLKLTDDYLKIKTTESSSEEMKLLPLNDSVNVVCVIKTYSGPAEDSQVSFYSTEWKKLSLNDFISLPQHEDFYKASNDSINIVTKKEFTDEMFIMKAELSDKDNSIVFKCNTVETMGKENVDIIKQHTVDSLKYNWNGGVYVKE</sequence>